<keyword evidence="1" id="KW-1133">Transmembrane helix</keyword>
<comment type="caution">
    <text evidence="2">The sequence shown here is derived from an EMBL/GenBank/DDBJ whole genome shotgun (WGS) entry which is preliminary data.</text>
</comment>
<gene>
    <name evidence="2" type="ORF">D0Q02_27515</name>
</gene>
<keyword evidence="3" id="KW-1185">Reference proteome</keyword>
<feature type="transmembrane region" description="Helical" evidence="1">
    <location>
        <begin position="89"/>
        <end position="110"/>
    </location>
</feature>
<keyword evidence="1" id="KW-0472">Membrane</keyword>
<evidence type="ECO:0000313" key="3">
    <source>
        <dbReference type="Proteomes" id="UP000262621"/>
    </source>
</evidence>
<feature type="transmembrane region" description="Helical" evidence="1">
    <location>
        <begin position="122"/>
        <end position="143"/>
    </location>
</feature>
<sequence>MTQDKGAEGRGRLAGLDGVMLLATMLTLFGYLLPWFRQSSRSRWSYSGWEYASLSTGGGWTLWTFAFLLVAVVVSFWARTAVEAAMTALAAGIGALVMILAVVAASFGNIGRRDDLNSIAELPFGLGLPLLAVGLGLLIATACRDIARA</sequence>
<dbReference type="EMBL" id="QVFU01000058">
    <property type="protein sequence ID" value="RFS43478.1"/>
    <property type="molecule type" value="Genomic_DNA"/>
</dbReference>
<accession>A0A372FRZ7</accession>
<name>A0A372FRZ7_9ACTN</name>
<feature type="transmembrane region" description="Helical" evidence="1">
    <location>
        <begin position="12"/>
        <end position="37"/>
    </location>
</feature>
<proteinExistence type="predicted"/>
<organism evidence="2 3">
    <name type="scientific">Micromonospora craniellae</name>
    <dbReference type="NCBI Taxonomy" id="2294034"/>
    <lineage>
        <taxon>Bacteria</taxon>
        <taxon>Bacillati</taxon>
        <taxon>Actinomycetota</taxon>
        <taxon>Actinomycetes</taxon>
        <taxon>Micromonosporales</taxon>
        <taxon>Micromonosporaceae</taxon>
        <taxon>Micromonospora</taxon>
    </lineage>
</organism>
<reference evidence="2 3" key="1">
    <citation type="submission" date="2018-08" db="EMBL/GenBank/DDBJ databases">
        <title>Verrucosispora craniellae sp. nov., isolated from a marine sponge in the South China Sea.</title>
        <authorList>
            <person name="Li L."/>
            <person name="Lin H.W."/>
        </authorList>
    </citation>
    <scope>NUCLEOTIDE SEQUENCE [LARGE SCALE GENOMIC DNA]</scope>
    <source>
        <strain evidence="2 3">LHW63014</strain>
    </source>
</reference>
<feature type="transmembrane region" description="Helical" evidence="1">
    <location>
        <begin position="57"/>
        <end position="77"/>
    </location>
</feature>
<evidence type="ECO:0000256" key="1">
    <source>
        <dbReference type="SAM" id="Phobius"/>
    </source>
</evidence>
<dbReference type="AlphaFoldDB" id="A0A372FRZ7"/>
<dbReference type="Proteomes" id="UP000262621">
    <property type="component" value="Unassembled WGS sequence"/>
</dbReference>
<protein>
    <submittedName>
        <fullName evidence="2">Uncharacterized protein</fullName>
    </submittedName>
</protein>
<evidence type="ECO:0000313" key="2">
    <source>
        <dbReference type="EMBL" id="RFS43478.1"/>
    </source>
</evidence>
<keyword evidence="1" id="KW-0812">Transmembrane</keyword>